<dbReference type="Proteomes" id="UP000319986">
    <property type="component" value="Unassembled WGS sequence"/>
</dbReference>
<evidence type="ECO:0000313" key="2">
    <source>
        <dbReference type="EMBL" id="GEC86086.1"/>
    </source>
</evidence>
<proteinExistence type="predicted"/>
<accession>A0A4Y4C1U9</accession>
<evidence type="ECO:0000256" key="1">
    <source>
        <dbReference type="SAM" id="MobiDB-lite"/>
    </source>
</evidence>
<dbReference type="AlphaFoldDB" id="A0A4Y4C1U9"/>
<organism evidence="2 3">
    <name type="scientific">Corynebacterium variabile</name>
    <dbReference type="NCBI Taxonomy" id="1727"/>
    <lineage>
        <taxon>Bacteria</taxon>
        <taxon>Bacillati</taxon>
        <taxon>Actinomycetota</taxon>
        <taxon>Actinomycetes</taxon>
        <taxon>Mycobacteriales</taxon>
        <taxon>Corynebacteriaceae</taxon>
        <taxon>Corynebacterium</taxon>
    </lineage>
</organism>
<feature type="region of interest" description="Disordered" evidence="1">
    <location>
        <begin position="1"/>
        <end position="25"/>
    </location>
</feature>
<feature type="region of interest" description="Disordered" evidence="1">
    <location>
        <begin position="72"/>
        <end position="92"/>
    </location>
</feature>
<sequence length="92" mass="9458">MTVVTGQGHTHPRLARGRGSKVGVRHACRAPGDPGTCAGNTGEADFAPPFNLIRKDNATCCGRICVATFAPTTPERRSLSPGGSPVGVTTVE</sequence>
<name>A0A4Y4C1U9_9CORY</name>
<comment type="caution">
    <text evidence="2">The sequence shown here is derived from an EMBL/GenBank/DDBJ whole genome shotgun (WGS) entry which is preliminary data.</text>
</comment>
<feature type="compositionally biased region" description="Basic residues" evidence="1">
    <location>
        <begin position="10"/>
        <end position="25"/>
    </location>
</feature>
<protein>
    <submittedName>
        <fullName evidence="2">Uncharacterized protein</fullName>
    </submittedName>
</protein>
<evidence type="ECO:0000313" key="3">
    <source>
        <dbReference type="Proteomes" id="UP000319986"/>
    </source>
</evidence>
<dbReference type="EMBL" id="BJNT01000009">
    <property type="protein sequence ID" value="GEC86086.1"/>
    <property type="molecule type" value="Genomic_DNA"/>
</dbReference>
<reference evidence="2 3" key="1">
    <citation type="submission" date="2019-06" db="EMBL/GenBank/DDBJ databases">
        <title>Whole genome shotgun sequence of Corynebacterium variabile NBRC 15286.</title>
        <authorList>
            <person name="Hosoyama A."/>
            <person name="Uohara A."/>
            <person name="Ohji S."/>
            <person name="Ichikawa N."/>
        </authorList>
    </citation>
    <scope>NUCLEOTIDE SEQUENCE [LARGE SCALE GENOMIC DNA]</scope>
    <source>
        <strain evidence="2 3">NBRC 15286</strain>
    </source>
</reference>
<gene>
    <name evidence="2" type="ORF">CVA01_14000</name>
</gene>